<keyword evidence="3" id="KW-0238">DNA-binding</keyword>
<keyword evidence="5" id="KW-0539">Nucleus</keyword>
<keyword evidence="2" id="KW-0805">Transcription regulation</keyword>
<feature type="region of interest" description="Disordered" evidence="6">
    <location>
        <begin position="1"/>
        <end position="27"/>
    </location>
</feature>
<evidence type="ECO:0000256" key="6">
    <source>
        <dbReference type="SAM" id="MobiDB-lite"/>
    </source>
</evidence>
<dbReference type="Gene3D" id="3.40.1810.10">
    <property type="entry name" value="Transcription factor, MADS-box"/>
    <property type="match status" value="1"/>
</dbReference>
<dbReference type="Proteomes" id="UP000007110">
    <property type="component" value="Unassembled WGS sequence"/>
</dbReference>
<comment type="subcellular location">
    <subcellularLocation>
        <location evidence="1">Nucleus</location>
    </subcellularLocation>
</comment>
<evidence type="ECO:0000256" key="1">
    <source>
        <dbReference type="ARBA" id="ARBA00004123"/>
    </source>
</evidence>
<keyword evidence="4" id="KW-0804">Transcription</keyword>
<keyword evidence="9" id="KW-1185">Reference proteome</keyword>
<dbReference type="RefSeq" id="XP_030846832.1">
    <property type="nucleotide sequence ID" value="XM_030990972.1"/>
</dbReference>
<evidence type="ECO:0000313" key="9">
    <source>
        <dbReference type="Proteomes" id="UP000007110"/>
    </source>
</evidence>
<dbReference type="SUPFAM" id="SSF55455">
    <property type="entry name" value="SRF-like"/>
    <property type="match status" value="1"/>
</dbReference>
<organism evidence="8 9">
    <name type="scientific">Strongylocentrotus purpuratus</name>
    <name type="common">Purple sea urchin</name>
    <dbReference type="NCBI Taxonomy" id="7668"/>
    <lineage>
        <taxon>Eukaryota</taxon>
        <taxon>Metazoa</taxon>
        <taxon>Echinodermata</taxon>
        <taxon>Eleutherozoa</taxon>
        <taxon>Echinozoa</taxon>
        <taxon>Echinoidea</taxon>
        <taxon>Euechinoidea</taxon>
        <taxon>Echinacea</taxon>
        <taxon>Camarodonta</taxon>
        <taxon>Echinidea</taxon>
        <taxon>Strongylocentrotidae</taxon>
        <taxon>Strongylocentrotus</taxon>
    </lineage>
</organism>
<sequence>MSHTKKMNDGELPEKITTSERKKKCGDSQICNAGPTCKDPRRELGGFYIISGPQLEAALQKAHVCLGDDLRVLSSVEPVATPDMVDVEPSEEGRGQYDDLRELIDRDDVQETQELQTVQSESSNQPDTNEVQVRPLGYIKDPSTRRKRFCARKRTLLEKAKEIHIMCGSTVKFDLKAESGRQYTYHSHPVAQRHVKLQADLNSTVEVEQVSTGTTTVKGQNTDIPEIEIYENEVIPIKQKYTIA</sequence>
<feature type="domain" description="MADS-box" evidence="7">
    <location>
        <begin position="135"/>
        <end position="189"/>
    </location>
</feature>
<dbReference type="GeneID" id="105443477"/>
<protein>
    <recommendedName>
        <fullName evidence="7">MADS-box domain-containing protein</fullName>
    </recommendedName>
</protein>
<dbReference type="AlphaFoldDB" id="A0A7M7P8N2"/>
<dbReference type="GO" id="GO:0003677">
    <property type="term" value="F:DNA binding"/>
    <property type="evidence" value="ECO:0007669"/>
    <property type="project" value="UniProtKB-KW"/>
</dbReference>
<dbReference type="EnsemblMetazoa" id="XM_030990972">
    <property type="protein sequence ID" value="XP_030846832"/>
    <property type="gene ID" value="LOC105443477"/>
</dbReference>
<dbReference type="KEGG" id="spu:105443477"/>
<dbReference type="InterPro" id="IPR036879">
    <property type="entry name" value="TF_MADSbox_sf"/>
</dbReference>
<dbReference type="InParanoid" id="A0A7M7P8N2"/>
<evidence type="ECO:0000256" key="2">
    <source>
        <dbReference type="ARBA" id="ARBA00023015"/>
    </source>
</evidence>
<evidence type="ECO:0000256" key="3">
    <source>
        <dbReference type="ARBA" id="ARBA00023125"/>
    </source>
</evidence>
<evidence type="ECO:0000256" key="5">
    <source>
        <dbReference type="ARBA" id="ARBA00023242"/>
    </source>
</evidence>
<reference evidence="8" key="2">
    <citation type="submission" date="2021-01" db="UniProtKB">
        <authorList>
            <consortium name="EnsemblMetazoa"/>
        </authorList>
    </citation>
    <scope>IDENTIFICATION</scope>
</reference>
<dbReference type="OrthoDB" id="1898716at2759"/>
<reference evidence="9" key="1">
    <citation type="submission" date="2015-02" db="EMBL/GenBank/DDBJ databases">
        <title>Genome sequencing for Strongylocentrotus purpuratus.</title>
        <authorList>
            <person name="Murali S."/>
            <person name="Liu Y."/>
            <person name="Vee V."/>
            <person name="English A."/>
            <person name="Wang M."/>
            <person name="Skinner E."/>
            <person name="Han Y."/>
            <person name="Muzny D.M."/>
            <person name="Worley K.C."/>
            <person name="Gibbs R.A."/>
        </authorList>
    </citation>
    <scope>NUCLEOTIDE SEQUENCE</scope>
</reference>
<evidence type="ECO:0000256" key="4">
    <source>
        <dbReference type="ARBA" id="ARBA00023163"/>
    </source>
</evidence>
<proteinExistence type="predicted"/>
<evidence type="ECO:0000313" key="8">
    <source>
        <dbReference type="EnsemblMetazoa" id="XP_030846832"/>
    </source>
</evidence>
<dbReference type="GO" id="GO:0005634">
    <property type="term" value="C:nucleus"/>
    <property type="evidence" value="ECO:0007669"/>
    <property type="project" value="UniProtKB-SubCell"/>
</dbReference>
<dbReference type="PROSITE" id="PS50066">
    <property type="entry name" value="MADS_BOX_2"/>
    <property type="match status" value="1"/>
</dbReference>
<dbReference type="GO" id="GO:0046983">
    <property type="term" value="F:protein dimerization activity"/>
    <property type="evidence" value="ECO:0007669"/>
    <property type="project" value="InterPro"/>
</dbReference>
<accession>A0A7M7P8N2</accession>
<dbReference type="InterPro" id="IPR002100">
    <property type="entry name" value="TF_MADSbox"/>
</dbReference>
<feature type="compositionally biased region" description="Basic and acidic residues" evidence="6">
    <location>
        <begin position="1"/>
        <end position="20"/>
    </location>
</feature>
<name>A0A7M7P8N2_STRPU</name>
<evidence type="ECO:0000259" key="7">
    <source>
        <dbReference type="PROSITE" id="PS50066"/>
    </source>
</evidence>